<dbReference type="Pfam" id="PF25329">
    <property type="entry name" value="C2_GDE1"/>
    <property type="match status" value="1"/>
</dbReference>
<dbReference type="InterPro" id="IPR057506">
    <property type="entry name" value="C2_GPCPD1"/>
</dbReference>
<accession>A0A6P8YUG0</accession>
<dbReference type="RefSeq" id="XP_034237737.1">
    <property type="nucleotide sequence ID" value="XM_034381846.1"/>
</dbReference>
<dbReference type="InterPro" id="IPR051578">
    <property type="entry name" value="GDPD"/>
</dbReference>
<dbReference type="InParanoid" id="A0A6P8YUG0"/>
<evidence type="ECO:0000256" key="1">
    <source>
        <dbReference type="ARBA" id="ARBA00007277"/>
    </source>
</evidence>
<feature type="region of interest" description="Disordered" evidence="3">
    <location>
        <begin position="740"/>
        <end position="820"/>
    </location>
</feature>
<dbReference type="InterPro" id="IPR002044">
    <property type="entry name" value="CBM20"/>
</dbReference>
<sequence>MIDSEIQPPPPKLQRLTMLEGWRETGEEMMQCEMANDNMLSSQNHKNNMDSKRPLRQWTFHVTANGIAKGETVCITGSCPELGSWKSTAVVPMSRQSPEEDSDWTVTLMIPSSEPLEYRYAVCVILEPDATRNQTRHVIVRRWETNVVPRILKEQGPQQSPTIDEFGHFDHYQRVDRGWLTTQTVIQLKLFNNPIQMWKSKLQGVKLFVKVTPVNLTRSNSSAESVYVGENNLDESLGIDTQDGPQPADNWPITEVAVMNPEESEFKLQSQFGCPYNKDDVINFMVSLHNPEMVAYLMDFYAYSNKMSDGDPPYHVGFSYILPITLKQSLGQTIVPITNTHQRPIGQVSVEYVVINPIPGFWCDMSTSFTRHWKQNWLGLDVGHRGLGNSFNKFKTKESRGAGSEPRAVGDVTKQSCAEVRENTIASLKKAASFGADFVEFDVQLSKDLVPVIYHDFHVCISMKRKNDTNDMEMLELPVKELTLEQLHLLKDIGYPQSISKVLHFCDKEEVYHLAESREKSQMIFDEDLEEHQPFPKLQQVLEVLDPHVGFNIEIKWTMQLKDGTYELNHPFDINMYLDTVLTTVLQHGGSRKIVFSCFHPDICTMIRLKQNKYPVMFLTQGVTEKYPMYNDPICQTIPMAIHYAVGANILGINVHTEDILRDTSQVKLAKDAGLVIFCWGDDNNDASTIKHLKELGLHAVIYDKMDQYNSKEVKESIFLVESRAQKEIRKIASDASVDLSDMASHQQSNGKYKRDLDSTISSMSSMSSSSTPLWPSNGVSGGLPGGLASAGRSGSVNGSPSSNSDAAMAWPKHTVSANE</sequence>
<dbReference type="Pfam" id="PF00686">
    <property type="entry name" value="CBM_20"/>
    <property type="match status" value="1"/>
</dbReference>
<dbReference type="GO" id="GO:0046475">
    <property type="term" value="P:glycerophospholipid catabolic process"/>
    <property type="evidence" value="ECO:0007669"/>
    <property type="project" value="TreeGrafter"/>
</dbReference>
<dbReference type="PANTHER" id="PTHR22958:SF1">
    <property type="entry name" value="GLYCEROPHOSPHOCHOLINE PHOSPHODIESTERASE GPCPD1"/>
    <property type="match status" value="1"/>
</dbReference>
<dbReference type="SUPFAM" id="SSF49452">
    <property type="entry name" value="Starch-binding domain-like"/>
    <property type="match status" value="1"/>
</dbReference>
<feature type="compositionally biased region" description="Low complexity" evidence="3">
    <location>
        <begin position="762"/>
        <end position="779"/>
    </location>
</feature>
<dbReference type="AlphaFoldDB" id="A0A6P8YUG0"/>
<evidence type="ECO:0000259" key="5">
    <source>
        <dbReference type="PROSITE" id="PS51704"/>
    </source>
</evidence>
<keyword evidence="6" id="KW-1185">Reference proteome</keyword>
<proteinExistence type="inferred from homology"/>
<dbReference type="Gene3D" id="2.60.40.10">
    <property type="entry name" value="Immunoglobulins"/>
    <property type="match status" value="1"/>
</dbReference>
<dbReference type="Pfam" id="PF03009">
    <property type="entry name" value="GDPD"/>
    <property type="match status" value="1"/>
</dbReference>
<evidence type="ECO:0000313" key="7">
    <source>
        <dbReference type="RefSeq" id="XP_034237737.1"/>
    </source>
</evidence>
<evidence type="ECO:0000256" key="3">
    <source>
        <dbReference type="SAM" id="MobiDB-lite"/>
    </source>
</evidence>
<dbReference type="PROSITE" id="PS51166">
    <property type="entry name" value="CBM20"/>
    <property type="match status" value="1"/>
</dbReference>
<keyword evidence="2" id="KW-0378">Hydrolase</keyword>
<feature type="compositionally biased region" description="Low complexity" evidence="3">
    <location>
        <begin position="787"/>
        <end position="805"/>
    </location>
</feature>
<dbReference type="CDD" id="cd08607">
    <property type="entry name" value="GDPD_GDE5"/>
    <property type="match status" value="1"/>
</dbReference>
<dbReference type="Gene3D" id="3.20.20.190">
    <property type="entry name" value="Phosphatidylinositol (PI) phosphodiesterase"/>
    <property type="match status" value="1"/>
</dbReference>
<dbReference type="FunCoup" id="A0A6P8YUG0">
    <property type="interactions" value="714"/>
</dbReference>
<dbReference type="SUPFAM" id="SSF51695">
    <property type="entry name" value="PLC-like phosphodiesterases"/>
    <property type="match status" value="1"/>
</dbReference>
<protein>
    <submittedName>
        <fullName evidence="7">Glycerophosphocholine phosphodiesterase GPCPD1-like isoform X1</fullName>
    </submittedName>
</protein>
<dbReference type="OrthoDB" id="1058301at2759"/>
<dbReference type="SMART" id="SM01065">
    <property type="entry name" value="CBM_2"/>
    <property type="match status" value="1"/>
</dbReference>
<organism evidence="7">
    <name type="scientific">Thrips palmi</name>
    <name type="common">Melon thrips</name>
    <dbReference type="NCBI Taxonomy" id="161013"/>
    <lineage>
        <taxon>Eukaryota</taxon>
        <taxon>Metazoa</taxon>
        <taxon>Ecdysozoa</taxon>
        <taxon>Arthropoda</taxon>
        <taxon>Hexapoda</taxon>
        <taxon>Insecta</taxon>
        <taxon>Pterygota</taxon>
        <taxon>Neoptera</taxon>
        <taxon>Paraneoptera</taxon>
        <taxon>Thysanoptera</taxon>
        <taxon>Terebrantia</taxon>
        <taxon>Thripoidea</taxon>
        <taxon>Thripidae</taxon>
        <taxon>Thrips</taxon>
    </lineage>
</organism>
<feature type="domain" description="CBM20" evidence="4">
    <location>
        <begin position="52"/>
        <end position="174"/>
    </location>
</feature>
<name>A0A6P8YUG0_THRPL</name>
<dbReference type="KEGG" id="tpal:117643143"/>
<dbReference type="GO" id="GO:0047389">
    <property type="term" value="F:glycerophosphocholine phosphodiesterase activity"/>
    <property type="evidence" value="ECO:0007669"/>
    <property type="project" value="TreeGrafter"/>
</dbReference>
<dbReference type="PANTHER" id="PTHR22958">
    <property type="entry name" value="GLYCEROPHOSPHORYL DIESTER PHOSPHODIESTERASE"/>
    <property type="match status" value="1"/>
</dbReference>
<comment type="similarity">
    <text evidence="1">Belongs to the glycerophosphoryl diester phosphodiesterase family.</text>
</comment>
<evidence type="ECO:0000256" key="2">
    <source>
        <dbReference type="ARBA" id="ARBA00022801"/>
    </source>
</evidence>
<gene>
    <name evidence="7" type="primary">LOC117643143</name>
</gene>
<dbReference type="InterPro" id="IPR017946">
    <property type="entry name" value="PLC-like_Pdiesterase_TIM-brl"/>
</dbReference>
<evidence type="ECO:0000313" key="6">
    <source>
        <dbReference type="Proteomes" id="UP000515158"/>
    </source>
</evidence>
<dbReference type="InterPro" id="IPR030395">
    <property type="entry name" value="GP_PDE_dom"/>
</dbReference>
<dbReference type="PROSITE" id="PS51704">
    <property type="entry name" value="GP_PDE"/>
    <property type="match status" value="1"/>
</dbReference>
<dbReference type="Proteomes" id="UP000515158">
    <property type="component" value="Unplaced"/>
</dbReference>
<dbReference type="GeneID" id="117643143"/>
<evidence type="ECO:0000259" key="4">
    <source>
        <dbReference type="PROSITE" id="PS51166"/>
    </source>
</evidence>
<feature type="domain" description="GP-PDE" evidence="5">
    <location>
        <begin position="406"/>
        <end position="713"/>
    </location>
</feature>
<reference evidence="7" key="1">
    <citation type="submission" date="2025-08" db="UniProtKB">
        <authorList>
            <consortium name="RefSeq"/>
        </authorList>
    </citation>
    <scope>IDENTIFICATION</scope>
    <source>
        <tissue evidence="7">Total insect</tissue>
    </source>
</reference>
<dbReference type="FunFam" id="3.20.20.190:FF:000032">
    <property type="entry name" value="Glycerophosphoryl diester phosphodiesterase, putative"/>
    <property type="match status" value="1"/>
</dbReference>
<dbReference type="InterPro" id="IPR013783">
    <property type="entry name" value="Ig-like_fold"/>
</dbReference>
<dbReference type="InterPro" id="IPR013784">
    <property type="entry name" value="Carb-bd-like_fold"/>
</dbReference>
<dbReference type="GO" id="GO:2001070">
    <property type="term" value="F:starch binding"/>
    <property type="evidence" value="ECO:0007669"/>
    <property type="project" value="InterPro"/>
</dbReference>